<proteinExistence type="inferred from homology"/>
<feature type="site" description="May be important for catalysis" evidence="7">
    <location>
        <position position="303"/>
    </location>
</feature>
<dbReference type="Proteomes" id="UP000095333">
    <property type="component" value="Unassembled WGS sequence"/>
</dbReference>
<keyword evidence="6" id="KW-0326">Glycosidase</keyword>
<name>A0A174G8X6_PHOVU</name>
<dbReference type="AlphaFoldDB" id="A0A174G8X6"/>
<dbReference type="GO" id="GO:0006004">
    <property type="term" value="P:fucose metabolic process"/>
    <property type="evidence" value="ECO:0007669"/>
    <property type="project" value="InterPro"/>
</dbReference>
<dbReference type="PANTHER" id="PTHR10030:SF37">
    <property type="entry name" value="ALPHA-L-FUCOSIDASE-RELATED"/>
    <property type="match status" value="1"/>
</dbReference>
<sequence length="463" mass="53530">MKNLKRLLGCVALAAFSMGLSAQEQVQGFVHQQSKATDYVWPTDQQVLDKLDKWQDQKFGVLFHWGLYSVLGIVESWSICSEDVDWISRKGSLSYDEYKKWYWGLKDSLNPVNFNPEQWAEVMQDAGMKYMIFTTKHHDGFCTFDSKYTDFSIANGPFKNNPRKDVAFHVFDAFRKKGFMMGCYFSKPDWHCEWFWNPYFATANRRINYKKENHPDWWKNYQTFTQNQLDELMTRYGSFDILWLDGGWVTGDDINLDGILEKARKQHPGLISVDRSIRGKNENYQTPERGIPETQLDYPWESCITLSNDWGWVPNAPFKSPQKVINILSEITAKGGCLLLGVGPTADGVIEEEVTKRLHEVGKWLRFNGKAIYNTRITPVYRDGNVWFTADKDGKTLYAIYALPEGEKLPNVIEWKGNLPKGNMKLLKGNKRVKYVLKGDKVEVTLPKGIENEPIALSFVLKK</sequence>
<comment type="function">
    <text evidence="1">Alpha-L-fucosidase is responsible for hydrolyzing the alpha-1,6-linked fucose joined to the reducing-end N-acetylglucosamine of the carbohydrate moieties of glycoproteins.</text>
</comment>
<comment type="similarity">
    <text evidence="2">Belongs to the glycosyl hydrolase 29 family.</text>
</comment>
<organism evidence="10 12">
    <name type="scientific">Phocaeicola vulgatus</name>
    <name type="common">Bacteroides vulgatus</name>
    <dbReference type="NCBI Taxonomy" id="821"/>
    <lineage>
        <taxon>Bacteria</taxon>
        <taxon>Pseudomonadati</taxon>
        <taxon>Bacteroidota</taxon>
        <taxon>Bacteroidia</taxon>
        <taxon>Bacteroidales</taxon>
        <taxon>Bacteroidaceae</taxon>
        <taxon>Phocaeicola</taxon>
    </lineage>
</organism>
<feature type="signal peptide" evidence="8">
    <location>
        <begin position="1"/>
        <end position="22"/>
    </location>
</feature>
<dbReference type="Pfam" id="PF01120">
    <property type="entry name" value="Alpha_L_fucos"/>
    <property type="match status" value="1"/>
</dbReference>
<feature type="domain" description="Glycoside hydrolase family 29 N-terminal" evidence="9">
    <location>
        <begin position="31"/>
        <end position="370"/>
    </location>
</feature>
<keyword evidence="4 8" id="KW-0732">Signal</keyword>
<dbReference type="Proteomes" id="UP000736888">
    <property type="component" value="Unassembled WGS sequence"/>
</dbReference>
<dbReference type="GO" id="GO:0005764">
    <property type="term" value="C:lysosome"/>
    <property type="evidence" value="ECO:0007669"/>
    <property type="project" value="TreeGrafter"/>
</dbReference>
<dbReference type="EMBL" id="CYZI01000012">
    <property type="protein sequence ID" value="CUO57548.1"/>
    <property type="molecule type" value="Genomic_DNA"/>
</dbReference>
<dbReference type="GO" id="GO:0004560">
    <property type="term" value="F:alpha-L-fucosidase activity"/>
    <property type="evidence" value="ECO:0007669"/>
    <property type="project" value="InterPro"/>
</dbReference>
<evidence type="ECO:0000256" key="6">
    <source>
        <dbReference type="ARBA" id="ARBA00023295"/>
    </source>
</evidence>
<evidence type="ECO:0000256" key="4">
    <source>
        <dbReference type="ARBA" id="ARBA00022729"/>
    </source>
</evidence>
<protein>
    <recommendedName>
        <fullName evidence="3">alpha-L-fucosidase</fullName>
        <ecNumber evidence="3">3.2.1.51</ecNumber>
    </recommendedName>
</protein>
<dbReference type="InterPro" id="IPR017853">
    <property type="entry name" value="GH"/>
</dbReference>
<evidence type="ECO:0000256" key="1">
    <source>
        <dbReference type="ARBA" id="ARBA00004071"/>
    </source>
</evidence>
<dbReference type="Gene3D" id="3.20.20.80">
    <property type="entry name" value="Glycosidases"/>
    <property type="match status" value="1"/>
</dbReference>
<evidence type="ECO:0000313" key="11">
    <source>
        <dbReference type="EMBL" id="MBU9140656.1"/>
    </source>
</evidence>
<dbReference type="PIRSF" id="PIRSF001092">
    <property type="entry name" value="Alpha-L-fucosidase"/>
    <property type="match status" value="1"/>
</dbReference>
<dbReference type="SMART" id="SM00812">
    <property type="entry name" value="Alpha_L_fucos"/>
    <property type="match status" value="1"/>
</dbReference>
<evidence type="ECO:0000313" key="12">
    <source>
        <dbReference type="Proteomes" id="UP000095333"/>
    </source>
</evidence>
<dbReference type="InterPro" id="IPR016286">
    <property type="entry name" value="FUC_metazoa-typ"/>
</dbReference>
<accession>A0A174G8X6</accession>
<dbReference type="EC" id="3.2.1.51" evidence="3"/>
<dbReference type="RefSeq" id="WP_057250278.1">
    <property type="nucleotide sequence ID" value="NZ_CYZI01000012.1"/>
</dbReference>
<evidence type="ECO:0000256" key="5">
    <source>
        <dbReference type="ARBA" id="ARBA00022801"/>
    </source>
</evidence>
<dbReference type="PANTHER" id="PTHR10030">
    <property type="entry name" value="ALPHA-L-FUCOSIDASE"/>
    <property type="match status" value="1"/>
</dbReference>
<dbReference type="InterPro" id="IPR057739">
    <property type="entry name" value="Glyco_hydro_29_N"/>
</dbReference>
<dbReference type="EMBL" id="JAHPYS010000053">
    <property type="protein sequence ID" value="MBU9140656.1"/>
    <property type="molecule type" value="Genomic_DNA"/>
</dbReference>
<feature type="chain" id="PRO_5008022342" description="alpha-L-fucosidase" evidence="8">
    <location>
        <begin position="23"/>
        <end position="463"/>
    </location>
</feature>
<evidence type="ECO:0000256" key="7">
    <source>
        <dbReference type="PIRSR" id="PIRSR001092-1"/>
    </source>
</evidence>
<evidence type="ECO:0000259" key="9">
    <source>
        <dbReference type="Pfam" id="PF01120"/>
    </source>
</evidence>
<keyword evidence="5 10" id="KW-0378">Hydrolase</keyword>
<evidence type="ECO:0000313" key="10">
    <source>
        <dbReference type="EMBL" id="CUO57548.1"/>
    </source>
</evidence>
<dbReference type="SUPFAM" id="SSF51445">
    <property type="entry name" value="(Trans)glycosidases"/>
    <property type="match status" value="1"/>
</dbReference>
<reference evidence="10 12" key="1">
    <citation type="submission" date="2015-09" db="EMBL/GenBank/DDBJ databases">
        <authorList>
            <consortium name="Pathogen Informatics"/>
        </authorList>
    </citation>
    <scope>NUCLEOTIDE SEQUENCE [LARGE SCALE GENOMIC DNA]</scope>
    <source>
        <strain evidence="10 12">2789STDY5834842</strain>
    </source>
</reference>
<dbReference type="InterPro" id="IPR000933">
    <property type="entry name" value="Glyco_hydro_29"/>
</dbReference>
<dbReference type="GO" id="GO:0016139">
    <property type="term" value="P:glycoside catabolic process"/>
    <property type="evidence" value="ECO:0007669"/>
    <property type="project" value="TreeGrafter"/>
</dbReference>
<evidence type="ECO:0000256" key="3">
    <source>
        <dbReference type="ARBA" id="ARBA00012662"/>
    </source>
</evidence>
<evidence type="ECO:0000256" key="8">
    <source>
        <dbReference type="SAM" id="SignalP"/>
    </source>
</evidence>
<reference evidence="11" key="2">
    <citation type="submission" date="2021-06" db="EMBL/GenBank/DDBJ databases">
        <title>Collection of gut derived symbiotic bacterial strains cultured from healthy donors.</title>
        <authorList>
            <person name="Lin H."/>
            <person name="Littmann E."/>
            <person name="Pamer E.G."/>
        </authorList>
    </citation>
    <scope>NUCLEOTIDE SEQUENCE</scope>
    <source>
        <strain evidence="11">MSK.6.33</strain>
    </source>
</reference>
<gene>
    <name evidence="10" type="ORF">ERS852457_02285</name>
    <name evidence="11" type="ORF">KTG10_18315</name>
</gene>
<dbReference type="PRINTS" id="PR00741">
    <property type="entry name" value="GLHYDRLASE29"/>
</dbReference>
<evidence type="ECO:0000256" key="2">
    <source>
        <dbReference type="ARBA" id="ARBA00007951"/>
    </source>
</evidence>